<keyword evidence="10" id="KW-0418">Kinase</keyword>
<dbReference type="NCBIfam" id="NF002872">
    <property type="entry name" value="PRK03202.1"/>
    <property type="match status" value="1"/>
</dbReference>
<evidence type="ECO:0000256" key="4">
    <source>
        <dbReference type="ARBA" id="ARBA00012055"/>
    </source>
</evidence>
<evidence type="ECO:0000256" key="8">
    <source>
        <dbReference type="ARBA" id="ARBA00022723"/>
    </source>
</evidence>
<dbReference type="EMBL" id="JAPDDS010000013">
    <property type="protein sequence ID" value="MCW1886994.1"/>
    <property type="molecule type" value="Genomic_DNA"/>
</dbReference>
<keyword evidence="18" id="KW-1185">Reference proteome</keyword>
<comment type="pathway">
    <text evidence="3">Carbohydrate degradation; glycolysis; D-glyceraldehyde 3-phosphate and glycerone phosphate from D-glucose: step 3/4.</text>
</comment>
<dbReference type="Proteomes" id="UP001207930">
    <property type="component" value="Unassembled WGS sequence"/>
</dbReference>
<evidence type="ECO:0000256" key="10">
    <source>
        <dbReference type="ARBA" id="ARBA00022777"/>
    </source>
</evidence>
<dbReference type="PANTHER" id="PTHR13697">
    <property type="entry name" value="PHOSPHOFRUCTOKINASE"/>
    <property type="match status" value="1"/>
</dbReference>
<evidence type="ECO:0000256" key="12">
    <source>
        <dbReference type="ARBA" id="ARBA00022842"/>
    </source>
</evidence>
<dbReference type="Gene3D" id="3.40.50.460">
    <property type="entry name" value="Phosphofructokinase domain"/>
    <property type="match status" value="1"/>
</dbReference>
<dbReference type="PIRSF" id="PIRSF000532">
    <property type="entry name" value="ATP_PFK_prok"/>
    <property type="match status" value="1"/>
</dbReference>
<gene>
    <name evidence="17" type="ORF">OKA04_19805</name>
</gene>
<keyword evidence="5" id="KW-0963">Cytoplasm</keyword>
<evidence type="ECO:0000256" key="2">
    <source>
        <dbReference type="ARBA" id="ARBA00004496"/>
    </source>
</evidence>
<comment type="cofactor">
    <cofactor evidence="1">
        <name>Mg(2+)</name>
        <dbReference type="ChEBI" id="CHEBI:18420"/>
    </cofactor>
</comment>
<dbReference type="EC" id="2.7.1.11" evidence="4"/>
<evidence type="ECO:0000256" key="7">
    <source>
        <dbReference type="ARBA" id="ARBA00022679"/>
    </source>
</evidence>
<protein>
    <recommendedName>
        <fullName evidence="4">6-phosphofructokinase</fullName>
        <ecNumber evidence="4">2.7.1.11</ecNumber>
    </recommendedName>
</protein>
<evidence type="ECO:0000256" key="9">
    <source>
        <dbReference type="ARBA" id="ARBA00022741"/>
    </source>
</evidence>
<comment type="subcellular location">
    <subcellularLocation>
        <location evidence="2">Cytoplasm</location>
    </subcellularLocation>
</comment>
<evidence type="ECO:0000256" key="14">
    <source>
        <dbReference type="ARBA" id="ARBA00038478"/>
    </source>
</evidence>
<evidence type="ECO:0000313" key="18">
    <source>
        <dbReference type="Proteomes" id="UP001207930"/>
    </source>
</evidence>
<dbReference type="InterPro" id="IPR000023">
    <property type="entry name" value="Phosphofructokinase_dom"/>
</dbReference>
<reference evidence="17 18" key="1">
    <citation type="submission" date="2022-10" db="EMBL/GenBank/DDBJ databases">
        <title>Luteolibacter flavescens strain MCCC 1K03193, whole genome shotgun sequencing project.</title>
        <authorList>
            <person name="Zhao G."/>
            <person name="Shen L."/>
        </authorList>
    </citation>
    <scope>NUCLEOTIDE SEQUENCE [LARGE SCALE GENOMIC DNA]</scope>
    <source>
        <strain evidence="17 18">MCCC 1K03193</strain>
    </source>
</reference>
<keyword evidence="9" id="KW-0547">Nucleotide-binding</keyword>
<dbReference type="Pfam" id="PF00365">
    <property type="entry name" value="PFK"/>
    <property type="match status" value="1"/>
</dbReference>
<evidence type="ECO:0000256" key="13">
    <source>
        <dbReference type="ARBA" id="ARBA00023152"/>
    </source>
</evidence>
<proteinExistence type="inferred from homology"/>
<name>A0ABT3FUM5_9BACT</name>
<dbReference type="InterPro" id="IPR012003">
    <property type="entry name" value="ATP_PFK_prok-type"/>
</dbReference>
<dbReference type="PROSITE" id="PS00433">
    <property type="entry name" value="PHOSPHOFRUCTOKINASE"/>
    <property type="match status" value="1"/>
</dbReference>
<dbReference type="SUPFAM" id="SSF53784">
    <property type="entry name" value="Phosphofructokinase"/>
    <property type="match status" value="1"/>
</dbReference>
<keyword evidence="8" id="KW-0479">Metal-binding</keyword>
<dbReference type="PRINTS" id="PR00476">
    <property type="entry name" value="PHFRCTKINASE"/>
</dbReference>
<accession>A0ABT3FUM5</accession>
<dbReference type="InterPro" id="IPR035966">
    <property type="entry name" value="PKF_sf"/>
</dbReference>
<comment type="caution">
    <text evidence="17">The sequence shown here is derived from an EMBL/GenBank/DDBJ whole genome shotgun (WGS) entry which is preliminary data.</text>
</comment>
<dbReference type="Gene3D" id="3.40.50.450">
    <property type="match status" value="1"/>
</dbReference>
<organism evidence="17 18">
    <name type="scientific">Luteolibacter flavescens</name>
    <dbReference type="NCBI Taxonomy" id="1859460"/>
    <lineage>
        <taxon>Bacteria</taxon>
        <taxon>Pseudomonadati</taxon>
        <taxon>Verrucomicrobiota</taxon>
        <taxon>Verrucomicrobiia</taxon>
        <taxon>Verrucomicrobiales</taxon>
        <taxon>Verrucomicrobiaceae</taxon>
        <taxon>Luteolibacter</taxon>
    </lineage>
</organism>
<keyword evidence="13" id="KW-0324">Glycolysis</keyword>
<evidence type="ECO:0000256" key="1">
    <source>
        <dbReference type="ARBA" id="ARBA00001946"/>
    </source>
</evidence>
<evidence type="ECO:0000256" key="11">
    <source>
        <dbReference type="ARBA" id="ARBA00022840"/>
    </source>
</evidence>
<keyword evidence="7" id="KW-0808">Transferase</keyword>
<comment type="catalytic activity">
    <reaction evidence="15">
        <text>beta-D-fructose 6-phosphate + ATP = beta-D-fructose 1,6-bisphosphate + ADP + H(+)</text>
        <dbReference type="Rhea" id="RHEA:16109"/>
        <dbReference type="ChEBI" id="CHEBI:15378"/>
        <dbReference type="ChEBI" id="CHEBI:30616"/>
        <dbReference type="ChEBI" id="CHEBI:32966"/>
        <dbReference type="ChEBI" id="CHEBI:57634"/>
        <dbReference type="ChEBI" id="CHEBI:456216"/>
        <dbReference type="EC" id="2.7.1.11"/>
    </reaction>
</comment>
<sequence length="322" mass="35118">MSEGLAIFTSGGDSAGMNPAVKCAADYAAMRGYKPWLVYDGLRGLIDDKIVESTPQLLSGILHRGGTFLRSSRSQRFFDIQYRRQAFENLERRGIKKLIVIGGDGSFRALNQFYSDFGVPFAGIPATIDNDIAGTDYCLGVDTALNIIRQSVDSIRDTATSFSRAFVIEVMGRHCGYLAMVSALACGAELCLTTEIPYDLEKIGAKLKHEIKHEGRDHIIAIVAEGTKMAEYTTRYINDAIGMEARLTVLGHVQRGGSPTVHDRIMAYKFAVAAVDSLVAGQTNSIMVYRDGTFGNLPIHTVVDSKYQIDPAIMKLCGPLCA</sequence>
<keyword evidence="12" id="KW-0460">Magnesium</keyword>
<feature type="domain" description="Phosphofructokinase" evidence="16">
    <location>
        <begin position="5"/>
        <end position="277"/>
    </location>
</feature>
<evidence type="ECO:0000259" key="16">
    <source>
        <dbReference type="Pfam" id="PF00365"/>
    </source>
</evidence>
<evidence type="ECO:0000313" key="17">
    <source>
        <dbReference type="EMBL" id="MCW1886994.1"/>
    </source>
</evidence>
<keyword evidence="11" id="KW-0067">ATP-binding</keyword>
<evidence type="ECO:0000256" key="3">
    <source>
        <dbReference type="ARBA" id="ARBA00004679"/>
    </source>
</evidence>
<evidence type="ECO:0000256" key="6">
    <source>
        <dbReference type="ARBA" id="ARBA00022533"/>
    </source>
</evidence>
<evidence type="ECO:0000256" key="5">
    <source>
        <dbReference type="ARBA" id="ARBA00022490"/>
    </source>
</evidence>
<keyword evidence="6" id="KW-0021">Allosteric enzyme</keyword>
<dbReference type="PANTHER" id="PTHR13697:SF4">
    <property type="entry name" value="ATP-DEPENDENT 6-PHOSPHOFRUCTOKINASE"/>
    <property type="match status" value="1"/>
</dbReference>
<comment type="similarity">
    <text evidence="14">Belongs to the phosphofructokinase type A (PFKA) family.</text>
</comment>
<dbReference type="InterPro" id="IPR015912">
    <property type="entry name" value="Phosphofructokinase_CS"/>
</dbReference>
<evidence type="ECO:0000256" key="15">
    <source>
        <dbReference type="ARBA" id="ARBA00048070"/>
    </source>
</evidence>
<dbReference type="InterPro" id="IPR022953">
    <property type="entry name" value="ATP_PFK"/>
</dbReference>